<dbReference type="PANTHER" id="PTHR38116:SF8">
    <property type="entry name" value="BZIP DOMAIN-CONTAINING PROTEIN"/>
    <property type="match status" value="1"/>
</dbReference>
<dbReference type="PANTHER" id="PTHR38116">
    <property type="entry name" value="CHROMOSOME 7, WHOLE GENOME SHOTGUN SEQUENCE"/>
    <property type="match status" value="1"/>
</dbReference>
<dbReference type="AlphaFoldDB" id="A0A0D2BZG5"/>
<feature type="region of interest" description="Disordered" evidence="1">
    <location>
        <begin position="216"/>
        <end position="242"/>
    </location>
</feature>
<protein>
    <recommendedName>
        <fullName evidence="4">BZIP domain-containing protein</fullName>
    </recommendedName>
</protein>
<dbReference type="RefSeq" id="XP_016263068.1">
    <property type="nucleotide sequence ID" value="XM_016407464.1"/>
</dbReference>
<dbReference type="GeneID" id="27358434"/>
<accession>A0A0D2BZG5</accession>
<dbReference type="Proteomes" id="UP000053342">
    <property type="component" value="Unassembled WGS sequence"/>
</dbReference>
<evidence type="ECO:0000313" key="3">
    <source>
        <dbReference type="Proteomes" id="UP000053342"/>
    </source>
</evidence>
<organism evidence="2 3">
    <name type="scientific">Exophiala oligosperma</name>
    <dbReference type="NCBI Taxonomy" id="215243"/>
    <lineage>
        <taxon>Eukaryota</taxon>
        <taxon>Fungi</taxon>
        <taxon>Dikarya</taxon>
        <taxon>Ascomycota</taxon>
        <taxon>Pezizomycotina</taxon>
        <taxon>Eurotiomycetes</taxon>
        <taxon>Chaetothyriomycetidae</taxon>
        <taxon>Chaetothyriales</taxon>
        <taxon>Herpotrichiellaceae</taxon>
        <taxon>Exophiala</taxon>
    </lineage>
</organism>
<dbReference type="EMBL" id="KN847336">
    <property type="protein sequence ID" value="KIW42852.1"/>
    <property type="molecule type" value="Genomic_DNA"/>
</dbReference>
<dbReference type="CDD" id="cd14688">
    <property type="entry name" value="bZIP_YAP"/>
    <property type="match status" value="1"/>
</dbReference>
<feature type="compositionally biased region" description="Low complexity" evidence="1">
    <location>
        <begin position="226"/>
        <end position="239"/>
    </location>
</feature>
<keyword evidence="3" id="KW-1185">Reference proteome</keyword>
<dbReference type="OrthoDB" id="5973539at2759"/>
<feature type="compositionally biased region" description="Basic residues" evidence="1">
    <location>
        <begin position="36"/>
        <end position="48"/>
    </location>
</feature>
<reference evidence="2 3" key="1">
    <citation type="submission" date="2015-01" db="EMBL/GenBank/DDBJ databases">
        <title>The Genome Sequence of Exophiala oligosperma CBS72588.</title>
        <authorList>
            <consortium name="The Broad Institute Genomics Platform"/>
            <person name="Cuomo C."/>
            <person name="de Hoog S."/>
            <person name="Gorbushina A."/>
            <person name="Stielow B."/>
            <person name="Teixiera M."/>
            <person name="Abouelleil A."/>
            <person name="Chapman S.B."/>
            <person name="Priest M."/>
            <person name="Young S.K."/>
            <person name="Wortman J."/>
            <person name="Nusbaum C."/>
            <person name="Birren B."/>
        </authorList>
    </citation>
    <scope>NUCLEOTIDE SEQUENCE [LARGE SCALE GENOMIC DNA]</scope>
    <source>
        <strain evidence="2 3">CBS 72588</strain>
    </source>
</reference>
<proteinExistence type="predicted"/>
<name>A0A0D2BZG5_9EURO</name>
<gene>
    <name evidence="2" type="ORF">PV06_06360</name>
</gene>
<dbReference type="HOGENOM" id="CLU_762983_0_0_1"/>
<feature type="compositionally biased region" description="Basic and acidic residues" evidence="1">
    <location>
        <begin position="19"/>
        <end position="35"/>
    </location>
</feature>
<dbReference type="VEuPathDB" id="FungiDB:PV06_06360"/>
<sequence length="363" mass="40732">MRRGNHDVAGDVDLVVSDKETRKHTITEQRREQNRRAQRVFRERRRAKKEYLKSKPTPRHLAPCVPEDTGCRSAKSSVNLETEEILHWIGQTSSTNTTPSSTSSHVFSDALTLQDQPHQQRQSSAHIVQETIFTFSSPQTLLPAHDSLIPKRRSPTSEVQAFLTATNRPGHTLWPHGAPPTLAACLFNAAAMGIDIDRVGEPKYMSPFYRPSFSATLSSPSPPVHPTTTTTTTSSTSPTMYLSPGPRSLRPCFAQVIFPHHACLDLLPLPKLRETAIMLVVRRAQQDGRCAMDSSSDHAEVQELKRDVYVRQGVRFRGTGELTREEYVLPDDESSRHCGNPWEGGSWAVSPWFAVKWKHLIDL</sequence>
<dbReference type="STRING" id="215243.A0A0D2BZG5"/>
<dbReference type="InterPro" id="IPR021833">
    <property type="entry name" value="DUF3425"/>
</dbReference>
<evidence type="ECO:0008006" key="4">
    <source>
        <dbReference type="Google" id="ProtNLM"/>
    </source>
</evidence>
<evidence type="ECO:0000313" key="2">
    <source>
        <dbReference type="EMBL" id="KIW42852.1"/>
    </source>
</evidence>
<dbReference type="Pfam" id="PF11905">
    <property type="entry name" value="DUF3425"/>
    <property type="match status" value="1"/>
</dbReference>
<feature type="region of interest" description="Disordered" evidence="1">
    <location>
        <begin position="19"/>
        <end position="72"/>
    </location>
</feature>
<evidence type="ECO:0000256" key="1">
    <source>
        <dbReference type="SAM" id="MobiDB-lite"/>
    </source>
</evidence>